<dbReference type="EMBL" id="CP025682">
    <property type="protein sequence ID" value="AUN95862.1"/>
    <property type="molecule type" value="Genomic_DNA"/>
</dbReference>
<organism evidence="2 3">
    <name type="scientific">Pseudazoarcus pumilus</name>
    <dbReference type="NCBI Taxonomy" id="2067960"/>
    <lineage>
        <taxon>Bacteria</taxon>
        <taxon>Pseudomonadati</taxon>
        <taxon>Pseudomonadota</taxon>
        <taxon>Betaproteobacteria</taxon>
        <taxon>Rhodocyclales</taxon>
        <taxon>Zoogloeaceae</taxon>
        <taxon>Pseudazoarcus</taxon>
    </lineage>
</organism>
<keyword evidence="1" id="KW-1133">Transmembrane helix</keyword>
<dbReference type="InterPro" id="IPR049920">
    <property type="entry name" value="IK1_05631-like"/>
</dbReference>
<dbReference type="Proteomes" id="UP000242205">
    <property type="component" value="Chromosome"/>
</dbReference>
<evidence type="ECO:0000256" key="1">
    <source>
        <dbReference type="SAM" id="Phobius"/>
    </source>
</evidence>
<name>A0A2I6S9D1_9RHOO</name>
<dbReference type="AlphaFoldDB" id="A0A2I6S9D1"/>
<evidence type="ECO:0000313" key="2">
    <source>
        <dbReference type="EMBL" id="AUN95862.1"/>
    </source>
</evidence>
<reference evidence="2 3" key="1">
    <citation type="submission" date="2018-01" db="EMBL/GenBank/DDBJ databases">
        <authorList>
            <person name="Fu G.-Y."/>
        </authorList>
    </citation>
    <scope>NUCLEOTIDE SEQUENCE [LARGE SCALE GENOMIC DNA]</scope>
    <source>
        <strain evidence="2 3">SY39</strain>
    </source>
</reference>
<accession>A0A2I6S9D1</accession>
<dbReference type="KEGG" id="atw:C0099_13540"/>
<sequence length="224" mass="25676">MKEAATIQELFDCEVLSLPWRQSVAGRKPEYEDIQPYAATPLRPERESHLKSWYEPCVASVPLVYGRLICQRANICYDIRLRKVYKKLLLWGAVGLTAFAFVIGVATNLAFRDMVLSVFVPVAPMLGWVIREHRSQIETIISLQQLKDAFDELWEKALRGDGDLDIESGARDLQDRIFQHRTNNPLIFDWIYDLLRKENEDGTRAAAEQLVGQVQRVLNKESAA</sequence>
<keyword evidence="1" id="KW-0472">Membrane</keyword>
<protein>
    <recommendedName>
        <fullName evidence="4">SMODS and SLOG-associating 2TM effector domain-containing protein</fullName>
    </recommendedName>
</protein>
<evidence type="ECO:0008006" key="4">
    <source>
        <dbReference type="Google" id="ProtNLM"/>
    </source>
</evidence>
<proteinExistence type="predicted"/>
<keyword evidence="3" id="KW-1185">Reference proteome</keyword>
<evidence type="ECO:0000313" key="3">
    <source>
        <dbReference type="Proteomes" id="UP000242205"/>
    </source>
</evidence>
<keyword evidence="1" id="KW-0812">Transmembrane</keyword>
<gene>
    <name evidence="2" type="ORF">C0099_13540</name>
</gene>
<dbReference type="Pfam" id="PF18159">
    <property type="entry name" value="S_4TM"/>
    <property type="match status" value="1"/>
</dbReference>
<feature type="transmembrane region" description="Helical" evidence="1">
    <location>
        <begin position="88"/>
        <end position="108"/>
    </location>
</feature>